<accession>A0A1V3IJ04</accession>
<proteinExistence type="predicted"/>
<name>A0A1V3IJ04_9PAST</name>
<keyword evidence="2" id="KW-1185">Reference proteome</keyword>
<gene>
    <name evidence="1" type="ORF">BKK47_02920</name>
</gene>
<dbReference type="EMBL" id="MLHG01000016">
    <property type="protein sequence ID" value="OOF40876.1"/>
    <property type="molecule type" value="Genomic_DNA"/>
</dbReference>
<organism evidence="1 2">
    <name type="scientific">Rodentibacter mrazii</name>
    <dbReference type="NCBI Taxonomy" id="1908257"/>
    <lineage>
        <taxon>Bacteria</taxon>
        <taxon>Pseudomonadati</taxon>
        <taxon>Pseudomonadota</taxon>
        <taxon>Gammaproteobacteria</taxon>
        <taxon>Pasteurellales</taxon>
        <taxon>Pasteurellaceae</taxon>
        <taxon>Rodentibacter</taxon>
    </lineage>
</organism>
<dbReference type="RefSeq" id="WP_077493432.1">
    <property type="nucleotide sequence ID" value="NZ_MLHG01000016.1"/>
</dbReference>
<dbReference type="Proteomes" id="UP000189426">
    <property type="component" value="Unassembled WGS sequence"/>
</dbReference>
<protein>
    <submittedName>
        <fullName evidence="1">Uncharacterized protein</fullName>
    </submittedName>
</protein>
<sequence length="92" mass="10680">MKIDFDEVKQGDQVWHDRYGYGIVQRVQSGTCDVKFNESTKVLTFTEGGYSGGLKVLWWQRPIAFIPRKGQDYSKFHDLVAVLFENLYGENQ</sequence>
<reference evidence="1 2" key="1">
    <citation type="submission" date="2016-10" db="EMBL/GenBank/DDBJ databases">
        <title>Rodentibacter gen. nov. and new species.</title>
        <authorList>
            <person name="Christensen H."/>
        </authorList>
    </citation>
    <scope>NUCLEOTIDE SEQUENCE [LARGE SCALE GENOMIC DNA]</scope>
    <source>
        <strain evidence="1 2">Ppn418</strain>
    </source>
</reference>
<comment type="caution">
    <text evidence="1">The sequence shown here is derived from an EMBL/GenBank/DDBJ whole genome shotgun (WGS) entry which is preliminary data.</text>
</comment>
<dbReference type="STRING" id="1908257.BKK47_02920"/>
<evidence type="ECO:0000313" key="2">
    <source>
        <dbReference type="Proteomes" id="UP000189426"/>
    </source>
</evidence>
<evidence type="ECO:0000313" key="1">
    <source>
        <dbReference type="EMBL" id="OOF40876.1"/>
    </source>
</evidence>
<dbReference type="AlphaFoldDB" id="A0A1V3IJ04"/>